<feature type="repeat" description="WD" evidence="3">
    <location>
        <begin position="333"/>
        <end position="367"/>
    </location>
</feature>
<accession>A0A8B7NL65</accession>
<dbReference type="InterPro" id="IPR001680">
    <property type="entry name" value="WD40_rpt"/>
</dbReference>
<reference evidence="7" key="1">
    <citation type="submission" date="2025-08" db="UniProtKB">
        <authorList>
            <consortium name="RefSeq"/>
        </authorList>
    </citation>
    <scope>IDENTIFICATION</scope>
</reference>
<dbReference type="GeneID" id="108671371"/>
<feature type="non-terminal residue" evidence="7">
    <location>
        <position position="568"/>
    </location>
</feature>
<sequence>MSNRRPPDGSLQLDWVFGYNGHTARNNIRLNAAGHLLYYVAGVAVVHDLENNKQSFFTGHDDDITSLTVSQDGTIAASGQLGRDPSICVWGAGDTAPLSVLHDAHHTAVTALAFSHDHQMLASVGGSPQRQEVVVWDWQKGRRVAAAVAYAGKVEEVEWAYGSTTHLVTCGDKHIKFWTLQGNVLRGRAGVWGSLGRQEDQTSVSCLPDGRTVSGSAGGSLNIWGPDGKLQSTVVDVHPGGVLVTEVYRDWLLTGGRDGAISIRDLQHFTVLTTVPETPSLVYEKPGPVHSIAASKDLIVAGTEQDEVWVIRMRGATPQGATCVVQGHGVGEVWGLATHPSRSVAVTASDDCTVRLWDLERRVPMATVLVAEAARCVAFSPDGLTVAAGLKNGAFVVFSSENLEEQTRRRDRKEVLQDLKYSPDGLLLAVASNENSVDIYNVTKNYERLLTVAGASSSITHVDWDTTSAFLQLNSAAGERLIFRIQDGRSELIDEADLPAEFEWASWTGVLGQPVAGLWHKYADLSDINATDANFYYGVIVAGDDFGLVKLFRFPCPKRGAKARSFVG</sequence>
<dbReference type="PANTHER" id="PTHR13720">
    <property type="entry name" value="WD-40 REPEAT PROTEIN"/>
    <property type="match status" value="1"/>
</dbReference>
<dbReference type="PANTHER" id="PTHR13720:SF33">
    <property type="entry name" value="HELP DOMAIN-CONTAINING PROTEIN"/>
    <property type="match status" value="1"/>
</dbReference>
<feature type="domain" description="EML-like second beta-propeller" evidence="5">
    <location>
        <begin position="333"/>
        <end position="568"/>
    </location>
</feature>
<dbReference type="SUPFAM" id="SSF50969">
    <property type="entry name" value="YVTN repeat-like/Quinoprotein amine dehydrogenase"/>
    <property type="match status" value="1"/>
</dbReference>
<proteinExistence type="predicted"/>
<dbReference type="KEGG" id="hazt:108671371"/>
<name>A0A8B7NL65_HYAAZ</name>
<dbReference type="InterPro" id="IPR055439">
    <property type="entry name" value="Beta-prop_EML_1st"/>
</dbReference>
<protein>
    <submittedName>
        <fullName evidence="7">Echinoderm microtubule-associated protein-like 6</fullName>
    </submittedName>
</protein>
<dbReference type="InterPro" id="IPR055442">
    <property type="entry name" value="Beta-prop_EML-like_2nd"/>
</dbReference>
<dbReference type="SMART" id="SM00320">
    <property type="entry name" value="WD40"/>
    <property type="match status" value="8"/>
</dbReference>
<dbReference type="RefSeq" id="XP_018014392.2">
    <property type="nucleotide sequence ID" value="XM_018158903.2"/>
</dbReference>
<dbReference type="SUPFAM" id="SSF50978">
    <property type="entry name" value="WD40 repeat-like"/>
    <property type="match status" value="1"/>
</dbReference>
<keyword evidence="1 3" id="KW-0853">WD repeat</keyword>
<dbReference type="OMA" id="MTERTAP"/>
<dbReference type="PROSITE" id="PS50082">
    <property type="entry name" value="WD_REPEATS_2"/>
    <property type="match status" value="1"/>
</dbReference>
<dbReference type="Pfam" id="PF03451">
    <property type="entry name" value="HELP"/>
    <property type="match status" value="1"/>
</dbReference>
<dbReference type="InterPro" id="IPR011044">
    <property type="entry name" value="Quino_amine_DH_bsu"/>
</dbReference>
<evidence type="ECO:0000256" key="3">
    <source>
        <dbReference type="PROSITE-ProRule" id="PRU00221"/>
    </source>
</evidence>
<dbReference type="InterPro" id="IPR019775">
    <property type="entry name" value="WD40_repeat_CS"/>
</dbReference>
<evidence type="ECO:0000313" key="6">
    <source>
        <dbReference type="Proteomes" id="UP000694843"/>
    </source>
</evidence>
<dbReference type="PROSITE" id="PS00678">
    <property type="entry name" value="WD_REPEATS_1"/>
    <property type="match status" value="1"/>
</dbReference>
<evidence type="ECO:0000313" key="7">
    <source>
        <dbReference type="RefSeq" id="XP_018014392.2"/>
    </source>
</evidence>
<dbReference type="GO" id="GO:0008017">
    <property type="term" value="F:microtubule binding"/>
    <property type="evidence" value="ECO:0007669"/>
    <property type="project" value="TreeGrafter"/>
</dbReference>
<dbReference type="FunFam" id="2.130.10.10:FF:000044">
    <property type="entry name" value="echinoderm microtubule-associated protein-like 6 isoform X1"/>
    <property type="match status" value="1"/>
</dbReference>
<organism evidence="6 7">
    <name type="scientific">Hyalella azteca</name>
    <name type="common">Amphipod</name>
    <dbReference type="NCBI Taxonomy" id="294128"/>
    <lineage>
        <taxon>Eukaryota</taxon>
        <taxon>Metazoa</taxon>
        <taxon>Ecdysozoa</taxon>
        <taxon>Arthropoda</taxon>
        <taxon>Crustacea</taxon>
        <taxon>Multicrustacea</taxon>
        <taxon>Malacostraca</taxon>
        <taxon>Eumalacostraca</taxon>
        <taxon>Peracarida</taxon>
        <taxon>Amphipoda</taxon>
        <taxon>Senticaudata</taxon>
        <taxon>Talitrida</taxon>
        <taxon>Talitroidea</taxon>
        <taxon>Hyalellidae</taxon>
        <taxon>Hyalella</taxon>
    </lineage>
</organism>
<dbReference type="InterPro" id="IPR050630">
    <property type="entry name" value="WD_repeat_EMAP"/>
</dbReference>
<evidence type="ECO:0000256" key="2">
    <source>
        <dbReference type="ARBA" id="ARBA00022737"/>
    </source>
</evidence>
<dbReference type="OrthoDB" id="6337112at2759"/>
<gene>
    <name evidence="7" type="primary">LOC108671371</name>
</gene>
<dbReference type="AlphaFoldDB" id="A0A8B7NL65"/>
<dbReference type="Pfam" id="PF23409">
    <property type="entry name" value="Beta-prop_EML"/>
    <property type="match status" value="1"/>
</dbReference>
<evidence type="ECO:0000259" key="5">
    <source>
        <dbReference type="Pfam" id="PF23414"/>
    </source>
</evidence>
<dbReference type="Pfam" id="PF23414">
    <property type="entry name" value="Beta-prop_EML_2"/>
    <property type="match status" value="1"/>
</dbReference>
<dbReference type="InterPro" id="IPR015943">
    <property type="entry name" value="WD40/YVTN_repeat-like_dom_sf"/>
</dbReference>
<dbReference type="GO" id="GO:0005929">
    <property type="term" value="C:cilium"/>
    <property type="evidence" value="ECO:0007669"/>
    <property type="project" value="UniProtKB-ARBA"/>
</dbReference>
<keyword evidence="6" id="KW-1185">Reference proteome</keyword>
<dbReference type="Gene3D" id="2.130.10.10">
    <property type="entry name" value="YVTN repeat-like/Quinoprotein amine dehydrogenase"/>
    <property type="match status" value="2"/>
</dbReference>
<keyword evidence="2" id="KW-0677">Repeat</keyword>
<feature type="domain" description="EML-like first beta-propeller" evidence="4">
    <location>
        <begin position="53"/>
        <end position="309"/>
    </location>
</feature>
<evidence type="ECO:0000256" key="1">
    <source>
        <dbReference type="ARBA" id="ARBA00022574"/>
    </source>
</evidence>
<dbReference type="InterPro" id="IPR036322">
    <property type="entry name" value="WD40_repeat_dom_sf"/>
</dbReference>
<dbReference type="Proteomes" id="UP000694843">
    <property type="component" value="Unplaced"/>
</dbReference>
<evidence type="ECO:0000259" key="4">
    <source>
        <dbReference type="Pfam" id="PF23409"/>
    </source>
</evidence>
<dbReference type="InterPro" id="IPR005108">
    <property type="entry name" value="HELP"/>
</dbReference>